<organism evidence="1">
    <name type="scientific">Albugo laibachii Nc14</name>
    <dbReference type="NCBI Taxonomy" id="890382"/>
    <lineage>
        <taxon>Eukaryota</taxon>
        <taxon>Sar</taxon>
        <taxon>Stramenopiles</taxon>
        <taxon>Oomycota</taxon>
        <taxon>Peronosporomycetes</taxon>
        <taxon>Albuginales</taxon>
        <taxon>Albuginaceae</taxon>
        <taxon>Albugo</taxon>
    </lineage>
</organism>
<gene>
    <name evidence="1" type="primary">AlNc14C115G6509</name>
    <name evidence="1" type="ORF">ALNC14_073620</name>
</gene>
<protein>
    <submittedName>
        <fullName evidence="1">AlNc14C115G6509 protein</fullName>
    </submittedName>
</protein>
<dbReference type="EMBL" id="FR824160">
    <property type="protein sequence ID" value="CCA21219.1"/>
    <property type="molecule type" value="Genomic_DNA"/>
</dbReference>
<dbReference type="AlphaFoldDB" id="F0WIX3"/>
<accession>F0WIX3</accession>
<sequence>MCMRSSQPEPMFLRLLLDPMDGVKLPSGSKVVSMFDAAINEGVSQCTSFHSEYLEPFEYLGPRGRSVEKESPLSPVFGDSTMVDTIMSSLELEHILQQPLFFVDQSTCESMDDGSKENHVVSKLVIKELNRMAFAKVMGEVLDVVLKGAIKARKEGGYVAHMEEVSDVCMKDVKRERNVMDCAIYTVELAHAAWKDVIEKIVDMVNAFHTVVVAGVSCLLVPRLCGVALIAKFTR</sequence>
<proteinExistence type="predicted"/>
<dbReference type="HOGENOM" id="CLU_1181975_0_0_1"/>
<reference evidence="1" key="1">
    <citation type="journal article" date="2011" name="PLoS Biol.">
        <title>Gene gain and loss during evolution of obligate parasitism in the white rust pathogen of Arabidopsis thaliana.</title>
        <authorList>
            <person name="Kemen E."/>
            <person name="Gardiner A."/>
            <person name="Schultz-Larsen T."/>
            <person name="Kemen A.C."/>
            <person name="Balmuth A.L."/>
            <person name="Robert-Seilaniantz A."/>
            <person name="Bailey K."/>
            <person name="Holub E."/>
            <person name="Studholme D.J."/>
            <person name="Maclean D."/>
            <person name="Jones J.D."/>
        </authorList>
    </citation>
    <scope>NUCLEOTIDE SEQUENCE</scope>
</reference>
<reference evidence="1" key="2">
    <citation type="submission" date="2011-02" db="EMBL/GenBank/DDBJ databases">
        <authorList>
            <person name="MacLean D."/>
        </authorList>
    </citation>
    <scope>NUCLEOTIDE SEQUENCE</scope>
</reference>
<evidence type="ECO:0000313" key="1">
    <source>
        <dbReference type="EMBL" id="CCA21219.1"/>
    </source>
</evidence>
<name>F0WIX3_9STRA</name>